<feature type="domain" description="Acyl-ACP thioesterase-like C-terminal" evidence="2">
    <location>
        <begin position="166"/>
        <end position="220"/>
    </location>
</feature>
<dbReference type="Proteomes" id="UP000515960">
    <property type="component" value="Chromosome"/>
</dbReference>
<dbReference type="AlphaFoldDB" id="A0A7G9B5I8"/>
<accession>A0A7G9B5I8</accession>
<sequence>MEYLTQELTETTFSREEELTFASCDVRKKMKLSTMLSMMASIAGYDYDARGLTYEVLRDMHQVFLLARITLKVHRLPENRDILKVTTWENGVRGVHMRRCFDLSDREGRTCVAGRSSWILVDPDSRKILRPGLFTGKPIAEVEREIDCPECKKVLAPREGMEEIGRRKVRFTDLDANGHLYSGNYGNVIWDFLPEELQLRDLKEFSINYNHEATLGEELRLTGYRVEDRYYMMGQAGEPCFTCECVF</sequence>
<keyword evidence="4" id="KW-1185">Reference proteome</keyword>
<dbReference type="GO" id="GO:0016790">
    <property type="term" value="F:thiolester hydrolase activity"/>
    <property type="evidence" value="ECO:0007669"/>
    <property type="project" value="InterPro"/>
</dbReference>
<evidence type="ECO:0000259" key="2">
    <source>
        <dbReference type="Pfam" id="PF20791"/>
    </source>
</evidence>
<name>A0A7G9B5I8_9FIRM</name>
<dbReference type="Pfam" id="PF01643">
    <property type="entry name" value="Acyl-ACP_TE"/>
    <property type="match status" value="1"/>
</dbReference>
<proteinExistence type="predicted"/>
<dbReference type="KEGG" id="ohi:H8790_01835"/>
<evidence type="ECO:0000313" key="4">
    <source>
        <dbReference type="Proteomes" id="UP000515960"/>
    </source>
</evidence>
<protein>
    <submittedName>
        <fullName evidence="3">Acyl carrier protein</fullName>
    </submittedName>
</protein>
<reference evidence="3 4" key="1">
    <citation type="submission" date="2020-08" db="EMBL/GenBank/DDBJ databases">
        <authorList>
            <person name="Liu C."/>
            <person name="Sun Q."/>
        </authorList>
    </citation>
    <scope>NUCLEOTIDE SEQUENCE [LARGE SCALE GENOMIC DNA]</scope>
    <source>
        <strain evidence="3 4">NSJ-62</strain>
    </source>
</reference>
<dbReference type="Pfam" id="PF20791">
    <property type="entry name" value="Acyl-ACP_TE_C"/>
    <property type="match status" value="1"/>
</dbReference>
<dbReference type="SUPFAM" id="SSF54637">
    <property type="entry name" value="Thioesterase/thiol ester dehydrase-isomerase"/>
    <property type="match status" value="2"/>
</dbReference>
<dbReference type="InterPro" id="IPR049427">
    <property type="entry name" value="Acyl-ACP_TE_C"/>
</dbReference>
<evidence type="ECO:0000259" key="1">
    <source>
        <dbReference type="Pfam" id="PF01643"/>
    </source>
</evidence>
<organism evidence="3 4">
    <name type="scientific">Oscillibacter hominis</name>
    <dbReference type="NCBI Taxonomy" id="2763056"/>
    <lineage>
        <taxon>Bacteria</taxon>
        <taxon>Bacillati</taxon>
        <taxon>Bacillota</taxon>
        <taxon>Clostridia</taxon>
        <taxon>Eubacteriales</taxon>
        <taxon>Oscillospiraceae</taxon>
        <taxon>Oscillibacter</taxon>
    </lineage>
</organism>
<dbReference type="GO" id="GO:0006633">
    <property type="term" value="P:fatty acid biosynthetic process"/>
    <property type="evidence" value="ECO:0007669"/>
    <property type="project" value="InterPro"/>
</dbReference>
<dbReference type="RefSeq" id="WP_187333403.1">
    <property type="nucleotide sequence ID" value="NZ_CP060490.1"/>
</dbReference>
<dbReference type="EMBL" id="CP060490">
    <property type="protein sequence ID" value="QNL44819.1"/>
    <property type="molecule type" value="Genomic_DNA"/>
</dbReference>
<dbReference type="Gene3D" id="3.10.129.10">
    <property type="entry name" value="Hotdog Thioesterase"/>
    <property type="match status" value="2"/>
</dbReference>
<evidence type="ECO:0000313" key="3">
    <source>
        <dbReference type="EMBL" id="QNL44819.1"/>
    </source>
</evidence>
<dbReference type="InterPro" id="IPR002864">
    <property type="entry name" value="Acyl-ACP_thioesterase_NHD"/>
</dbReference>
<feature type="domain" description="Acyl-ACP thioesterase N-terminal hotdog" evidence="1">
    <location>
        <begin position="11"/>
        <end position="129"/>
    </location>
</feature>
<gene>
    <name evidence="3" type="ORF">H8790_01835</name>
</gene>
<dbReference type="InterPro" id="IPR029069">
    <property type="entry name" value="HotDog_dom_sf"/>
</dbReference>